<dbReference type="EC" id="2.7.7.7" evidence="1"/>
<dbReference type="GO" id="GO:0009360">
    <property type="term" value="C:DNA polymerase III complex"/>
    <property type="evidence" value="ECO:0007669"/>
    <property type="project" value="InterPro"/>
</dbReference>
<evidence type="ECO:0000313" key="12">
    <source>
        <dbReference type="Proteomes" id="UP000198833"/>
    </source>
</evidence>
<dbReference type="GO" id="GO:0006261">
    <property type="term" value="P:DNA-templated DNA replication"/>
    <property type="evidence" value="ECO:0007669"/>
    <property type="project" value="TreeGrafter"/>
</dbReference>
<name>A0A1H8YX33_9LACT</name>
<reference evidence="11 12" key="1">
    <citation type="submission" date="2016-10" db="EMBL/GenBank/DDBJ databases">
        <authorList>
            <person name="de Groot N.N."/>
        </authorList>
    </citation>
    <scope>NUCLEOTIDE SEQUENCE [LARGE SCALE GENOMIC DNA]</scope>
    <source>
        <strain evidence="11 12">DSM 15695</strain>
    </source>
</reference>
<sequence>MDYQRVMTELHQGKLAPVYYLQGSEKYLIDQFLKQLFNTLEKDQALDIMQIDLEEESIQSVIDEANMFSFFADQRIIIVDNASFLANQSPLKLNKTEEKNLSEYISSPNSATVVVFLSRQDQIDRRRKLSQLFTKQTLLVDVTPLDERQVDRFVREYLRSSEIKLGKHALDELLIRVNYQLSLAMIELEKLHTFALSGQELSVENVRQLVPRSLETDVFELSTAVSQGKVNQAIQIYQDLLLMKNEPIALHALLVSQFRLILQVKLLKERGMMPGQMAEYLSVHPYRVKLAYQTSQRKTLPALLALYDDFAEIDYQMKMGIGQAENHFYLLLTKIVSS</sequence>
<evidence type="ECO:0000256" key="1">
    <source>
        <dbReference type="ARBA" id="ARBA00012417"/>
    </source>
</evidence>
<dbReference type="PANTHER" id="PTHR34388">
    <property type="entry name" value="DNA POLYMERASE III SUBUNIT DELTA"/>
    <property type="match status" value="1"/>
</dbReference>
<dbReference type="GO" id="GO:0003677">
    <property type="term" value="F:DNA binding"/>
    <property type="evidence" value="ECO:0007669"/>
    <property type="project" value="InterPro"/>
</dbReference>
<dbReference type="PANTHER" id="PTHR34388:SF1">
    <property type="entry name" value="DNA POLYMERASE III SUBUNIT DELTA"/>
    <property type="match status" value="1"/>
</dbReference>
<evidence type="ECO:0000259" key="10">
    <source>
        <dbReference type="Pfam" id="PF21694"/>
    </source>
</evidence>
<dbReference type="AlphaFoldDB" id="A0A1H8YX33"/>
<evidence type="ECO:0000256" key="8">
    <source>
        <dbReference type="ARBA" id="ARBA00049244"/>
    </source>
</evidence>
<feature type="domain" description="DNA polymerase III delta N-terminal" evidence="9">
    <location>
        <begin position="19"/>
        <end position="141"/>
    </location>
</feature>
<accession>A0A1H8YX33</accession>
<evidence type="ECO:0000256" key="2">
    <source>
        <dbReference type="ARBA" id="ARBA00017703"/>
    </source>
</evidence>
<evidence type="ECO:0000256" key="5">
    <source>
        <dbReference type="ARBA" id="ARBA00022705"/>
    </source>
</evidence>
<evidence type="ECO:0000313" key="11">
    <source>
        <dbReference type="EMBL" id="SEP56643.1"/>
    </source>
</evidence>
<proteinExistence type="inferred from homology"/>
<keyword evidence="3" id="KW-0808">Transferase</keyword>
<dbReference type="NCBIfam" id="TIGR01128">
    <property type="entry name" value="holA"/>
    <property type="match status" value="1"/>
</dbReference>
<feature type="domain" description="DNA polymerase III delta subunit-like C-terminal" evidence="10">
    <location>
        <begin position="215"/>
        <end position="335"/>
    </location>
</feature>
<dbReference type="STRING" id="89093.SAMN04488558_10158"/>
<dbReference type="Gene3D" id="1.10.8.60">
    <property type="match status" value="1"/>
</dbReference>
<dbReference type="RefSeq" id="WP_092569595.1">
    <property type="nucleotide sequence ID" value="NZ_CP149446.1"/>
</dbReference>
<dbReference type="SUPFAM" id="SSF52540">
    <property type="entry name" value="P-loop containing nucleoside triphosphate hydrolases"/>
    <property type="match status" value="1"/>
</dbReference>
<dbReference type="InterPro" id="IPR048466">
    <property type="entry name" value="DNA_pol3_delta-like_C"/>
</dbReference>
<keyword evidence="12" id="KW-1185">Reference proteome</keyword>
<dbReference type="Pfam" id="PF06144">
    <property type="entry name" value="DNA_pol3_delta"/>
    <property type="match status" value="1"/>
</dbReference>
<dbReference type="InterPro" id="IPR008921">
    <property type="entry name" value="DNA_pol3_clamp-load_cplx_C"/>
</dbReference>
<gene>
    <name evidence="11" type="ORF">SAMN04488558_10158</name>
</gene>
<evidence type="ECO:0000256" key="3">
    <source>
        <dbReference type="ARBA" id="ARBA00022679"/>
    </source>
</evidence>
<comment type="catalytic activity">
    <reaction evidence="8">
        <text>DNA(n) + a 2'-deoxyribonucleoside 5'-triphosphate = DNA(n+1) + diphosphate</text>
        <dbReference type="Rhea" id="RHEA:22508"/>
        <dbReference type="Rhea" id="RHEA-COMP:17339"/>
        <dbReference type="Rhea" id="RHEA-COMP:17340"/>
        <dbReference type="ChEBI" id="CHEBI:33019"/>
        <dbReference type="ChEBI" id="CHEBI:61560"/>
        <dbReference type="ChEBI" id="CHEBI:173112"/>
        <dbReference type="EC" id="2.7.7.7"/>
    </reaction>
</comment>
<evidence type="ECO:0000259" key="9">
    <source>
        <dbReference type="Pfam" id="PF06144"/>
    </source>
</evidence>
<keyword evidence="4" id="KW-0548">Nucleotidyltransferase</keyword>
<dbReference type="Pfam" id="PF21694">
    <property type="entry name" value="DNA_pol3_delta_C"/>
    <property type="match status" value="1"/>
</dbReference>
<dbReference type="OrthoDB" id="9775929at2"/>
<protein>
    <recommendedName>
        <fullName evidence="2">DNA polymerase III subunit delta</fullName>
        <ecNumber evidence="1">2.7.7.7</ecNumber>
    </recommendedName>
</protein>
<comment type="similarity">
    <text evidence="7">Belongs to the DNA polymerase HolA subunit family.</text>
</comment>
<dbReference type="SUPFAM" id="SSF48019">
    <property type="entry name" value="post-AAA+ oligomerization domain-like"/>
    <property type="match status" value="1"/>
</dbReference>
<dbReference type="InterPro" id="IPR027417">
    <property type="entry name" value="P-loop_NTPase"/>
</dbReference>
<dbReference type="Gene3D" id="1.20.272.10">
    <property type="match status" value="1"/>
</dbReference>
<dbReference type="Gene3D" id="3.40.50.300">
    <property type="entry name" value="P-loop containing nucleotide triphosphate hydrolases"/>
    <property type="match status" value="1"/>
</dbReference>
<keyword evidence="5" id="KW-0235">DNA replication</keyword>
<keyword evidence="6" id="KW-0239">DNA-directed DNA polymerase</keyword>
<organism evidence="11 12">
    <name type="scientific">Ignavigranum ruoffiae</name>
    <dbReference type="NCBI Taxonomy" id="89093"/>
    <lineage>
        <taxon>Bacteria</taxon>
        <taxon>Bacillati</taxon>
        <taxon>Bacillota</taxon>
        <taxon>Bacilli</taxon>
        <taxon>Lactobacillales</taxon>
        <taxon>Aerococcaceae</taxon>
        <taxon>Ignavigranum</taxon>
    </lineage>
</organism>
<evidence type="ECO:0000256" key="4">
    <source>
        <dbReference type="ARBA" id="ARBA00022695"/>
    </source>
</evidence>
<dbReference type="EMBL" id="FOEN01000001">
    <property type="protein sequence ID" value="SEP56643.1"/>
    <property type="molecule type" value="Genomic_DNA"/>
</dbReference>
<dbReference type="InterPro" id="IPR005790">
    <property type="entry name" value="DNA_polIII_delta"/>
</dbReference>
<dbReference type="InterPro" id="IPR010372">
    <property type="entry name" value="DNA_pol3_delta_N"/>
</dbReference>
<evidence type="ECO:0000256" key="6">
    <source>
        <dbReference type="ARBA" id="ARBA00022932"/>
    </source>
</evidence>
<dbReference type="GO" id="GO:0003887">
    <property type="term" value="F:DNA-directed DNA polymerase activity"/>
    <property type="evidence" value="ECO:0007669"/>
    <property type="project" value="UniProtKB-KW"/>
</dbReference>
<dbReference type="Proteomes" id="UP000198833">
    <property type="component" value="Unassembled WGS sequence"/>
</dbReference>
<evidence type="ECO:0000256" key="7">
    <source>
        <dbReference type="ARBA" id="ARBA00034754"/>
    </source>
</evidence>